<organism evidence="2 3">
    <name type="scientific">Anaerovibrio slackiae</name>
    <dbReference type="NCBI Taxonomy" id="2652309"/>
    <lineage>
        <taxon>Bacteria</taxon>
        <taxon>Bacillati</taxon>
        <taxon>Bacillota</taxon>
        <taxon>Negativicutes</taxon>
        <taxon>Selenomonadales</taxon>
        <taxon>Selenomonadaceae</taxon>
        <taxon>Anaerovibrio</taxon>
    </lineage>
</organism>
<dbReference type="AlphaFoldDB" id="A0A6I2UD85"/>
<evidence type="ECO:0000313" key="3">
    <source>
        <dbReference type="Proteomes" id="UP000433181"/>
    </source>
</evidence>
<name>A0A6I2UD85_9FIRM</name>
<accession>A0A6I2UD85</accession>
<dbReference type="InterPro" id="IPR035451">
    <property type="entry name" value="Ada-like_dom_sf"/>
</dbReference>
<dbReference type="EMBL" id="VUNR01000011">
    <property type="protein sequence ID" value="MSU08677.1"/>
    <property type="molecule type" value="Genomic_DNA"/>
</dbReference>
<sequence>MKKLVIVFTVMLMLAGMGAAYASGYLLNTQSGKFHYASCRTIKHPNSAKFVPVESREEAIAQGYQPCGVCKP</sequence>
<reference evidence="2 3" key="1">
    <citation type="submission" date="2019-08" db="EMBL/GenBank/DDBJ databases">
        <title>In-depth cultivation of the pig gut microbiome towards novel bacterial diversity and tailored functional studies.</title>
        <authorList>
            <person name="Wylensek D."/>
            <person name="Hitch T.C.A."/>
            <person name="Clavel T."/>
        </authorList>
    </citation>
    <scope>NUCLEOTIDE SEQUENCE [LARGE SCALE GENOMIC DNA]</scope>
    <source>
        <strain evidence="2 3">WCA-693-APC-5D-A</strain>
    </source>
</reference>
<keyword evidence="3" id="KW-1185">Reference proteome</keyword>
<protein>
    <submittedName>
        <fullName evidence="2">Nuclease</fullName>
    </submittedName>
</protein>
<gene>
    <name evidence="2" type="ORF">FYJ84_06745</name>
</gene>
<dbReference type="RefSeq" id="WP_154406845.1">
    <property type="nucleotide sequence ID" value="NZ_JBGVIR010000043.1"/>
</dbReference>
<dbReference type="GeneID" id="96778612"/>
<dbReference type="SUPFAM" id="SSF57884">
    <property type="entry name" value="Ada DNA repair protein, N-terminal domain (N-Ada 10)"/>
    <property type="match status" value="1"/>
</dbReference>
<keyword evidence="1" id="KW-0732">Signal</keyword>
<dbReference type="Gene3D" id="3.40.10.10">
    <property type="entry name" value="DNA Methylphosphotriester Repair Domain"/>
    <property type="match status" value="1"/>
</dbReference>
<comment type="caution">
    <text evidence="2">The sequence shown here is derived from an EMBL/GenBank/DDBJ whole genome shotgun (WGS) entry which is preliminary data.</text>
</comment>
<evidence type="ECO:0000256" key="1">
    <source>
        <dbReference type="SAM" id="SignalP"/>
    </source>
</evidence>
<feature type="chain" id="PRO_5026210518" evidence="1">
    <location>
        <begin position="23"/>
        <end position="72"/>
    </location>
</feature>
<dbReference type="Proteomes" id="UP000433181">
    <property type="component" value="Unassembled WGS sequence"/>
</dbReference>
<feature type="signal peptide" evidence="1">
    <location>
        <begin position="1"/>
        <end position="22"/>
    </location>
</feature>
<proteinExistence type="predicted"/>
<evidence type="ECO:0000313" key="2">
    <source>
        <dbReference type="EMBL" id="MSU08677.1"/>
    </source>
</evidence>